<gene>
    <name evidence="1" type="ORF">PROFUN_02731</name>
</gene>
<comment type="caution">
    <text evidence="1">The sequence shown here is derived from an EMBL/GenBank/DDBJ whole genome shotgun (WGS) entry which is preliminary data.</text>
</comment>
<organism evidence="1 2">
    <name type="scientific">Planoprotostelium fungivorum</name>
    <dbReference type="NCBI Taxonomy" id="1890364"/>
    <lineage>
        <taxon>Eukaryota</taxon>
        <taxon>Amoebozoa</taxon>
        <taxon>Evosea</taxon>
        <taxon>Variosea</taxon>
        <taxon>Cavosteliida</taxon>
        <taxon>Cavosteliaceae</taxon>
        <taxon>Planoprotostelium</taxon>
    </lineage>
</organism>
<dbReference type="InParanoid" id="A0A2P6NXE2"/>
<protein>
    <submittedName>
        <fullName evidence="1">Uncharacterized protein</fullName>
    </submittedName>
</protein>
<dbReference type="AlphaFoldDB" id="A0A2P6NXE2"/>
<keyword evidence="2" id="KW-1185">Reference proteome</keyword>
<dbReference type="Proteomes" id="UP000241769">
    <property type="component" value="Unassembled WGS sequence"/>
</dbReference>
<proteinExistence type="predicted"/>
<name>A0A2P6NXE2_9EUKA</name>
<dbReference type="EMBL" id="MDYQ01000008">
    <property type="protein sequence ID" value="PRP88635.1"/>
    <property type="molecule type" value="Genomic_DNA"/>
</dbReference>
<evidence type="ECO:0000313" key="1">
    <source>
        <dbReference type="EMBL" id="PRP88635.1"/>
    </source>
</evidence>
<sequence length="181" mass="20758">MDIHLCRLSRVPRAARASYINRLGQDAPPLLGPGLRPDAYCWIFLPGLLPTWFLARHIKVTLTCHAYAHPTRSTRDHQNRILRHISRQEINMWTLDSNSTLNSTPEDPFLSHKRTKLSHEVRSHLTSTPTLVLPRAHLLSTHTRFTLRATSALSLLLDRDLALRIARPFLLVYQPGTLNWP</sequence>
<evidence type="ECO:0000313" key="2">
    <source>
        <dbReference type="Proteomes" id="UP000241769"/>
    </source>
</evidence>
<accession>A0A2P6NXE2</accession>
<reference evidence="1 2" key="1">
    <citation type="journal article" date="2018" name="Genome Biol. Evol.">
        <title>Multiple Roots of Fruiting Body Formation in Amoebozoa.</title>
        <authorList>
            <person name="Hillmann F."/>
            <person name="Forbes G."/>
            <person name="Novohradska S."/>
            <person name="Ferling I."/>
            <person name="Riege K."/>
            <person name="Groth M."/>
            <person name="Westermann M."/>
            <person name="Marz M."/>
            <person name="Spaller T."/>
            <person name="Winckler T."/>
            <person name="Schaap P."/>
            <person name="Glockner G."/>
        </authorList>
    </citation>
    <scope>NUCLEOTIDE SEQUENCE [LARGE SCALE GENOMIC DNA]</scope>
    <source>
        <strain evidence="1 2">Jena</strain>
    </source>
</reference>